<dbReference type="AlphaFoldDB" id="A0A4S2KE82"/>
<name>A0A4S2KE82_9HYME</name>
<reference evidence="2 3" key="1">
    <citation type="journal article" date="2019" name="Philos. Trans. R. Soc. Lond., B, Biol. Sci.">
        <title>Ant behaviour and brain gene expression of defending hosts depend on the ecological success of the intruding social parasite.</title>
        <authorList>
            <person name="Kaur R."/>
            <person name="Stoldt M."/>
            <person name="Jongepier E."/>
            <person name="Feldmeyer B."/>
            <person name="Menzel F."/>
            <person name="Bornberg-Bauer E."/>
            <person name="Foitzik S."/>
        </authorList>
    </citation>
    <scope>NUCLEOTIDE SEQUENCE [LARGE SCALE GENOMIC DNA]</scope>
    <source>
        <tissue evidence="2">Whole body</tissue>
    </source>
</reference>
<comment type="caution">
    <text evidence="2">The sequence shown here is derived from an EMBL/GenBank/DDBJ whole genome shotgun (WGS) entry which is preliminary data.</text>
</comment>
<gene>
    <name evidence="2" type="ORF">DBV15_03708</name>
</gene>
<organism evidence="2 3">
    <name type="scientific">Temnothorax longispinosus</name>
    <dbReference type="NCBI Taxonomy" id="300112"/>
    <lineage>
        <taxon>Eukaryota</taxon>
        <taxon>Metazoa</taxon>
        <taxon>Ecdysozoa</taxon>
        <taxon>Arthropoda</taxon>
        <taxon>Hexapoda</taxon>
        <taxon>Insecta</taxon>
        <taxon>Pterygota</taxon>
        <taxon>Neoptera</taxon>
        <taxon>Endopterygota</taxon>
        <taxon>Hymenoptera</taxon>
        <taxon>Apocrita</taxon>
        <taxon>Aculeata</taxon>
        <taxon>Formicoidea</taxon>
        <taxon>Formicidae</taxon>
        <taxon>Myrmicinae</taxon>
        <taxon>Temnothorax</taxon>
    </lineage>
</organism>
<accession>A0A4S2KE82</accession>
<evidence type="ECO:0000313" key="2">
    <source>
        <dbReference type="EMBL" id="TGZ47651.1"/>
    </source>
</evidence>
<protein>
    <submittedName>
        <fullName evidence="2">Uncharacterized protein</fullName>
    </submittedName>
</protein>
<feature type="compositionally biased region" description="Low complexity" evidence="1">
    <location>
        <begin position="53"/>
        <end position="67"/>
    </location>
</feature>
<dbReference type="EMBL" id="QBLH01002718">
    <property type="protein sequence ID" value="TGZ47651.1"/>
    <property type="molecule type" value="Genomic_DNA"/>
</dbReference>
<keyword evidence="3" id="KW-1185">Reference proteome</keyword>
<proteinExistence type="predicted"/>
<feature type="region of interest" description="Disordered" evidence="1">
    <location>
        <begin position="16"/>
        <end position="35"/>
    </location>
</feature>
<evidence type="ECO:0000256" key="1">
    <source>
        <dbReference type="SAM" id="MobiDB-lite"/>
    </source>
</evidence>
<feature type="region of interest" description="Disordered" evidence="1">
    <location>
        <begin position="47"/>
        <end position="67"/>
    </location>
</feature>
<sequence>MVGIVPLRSLYALESSSQSGPTTAIAPDDARPTTTGTEIENRFVSSLEHCESSRGPSTLPSTSPRSSITNWQLPVRALHTRSRGGPKRRIYEVSPEIYEHLGRTAVSAARAGTKSDQVDAATRTTVRHISIPRREQQRLFLPGRSYIIYPPLTGRPAQSYCRLRRMDLSQLGTTQGLFKEEACASPSAPCDCTCVHRKISYSSQIDYHDGSDCHCTAMNHEIIGARCVARAIKCKSNDLHPGRA</sequence>
<evidence type="ECO:0000313" key="3">
    <source>
        <dbReference type="Proteomes" id="UP000310200"/>
    </source>
</evidence>
<dbReference type="Proteomes" id="UP000310200">
    <property type="component" value="Unassembled WGS sequence"/>
</dbReference>